<accession>A0A5B2VZ87</accession>
<gene>
    <name evidence="2" type="ORF">F0L74_12605</name>
</gene>
<name>A0A5B2VZ87_9BACT</name>
<dbReference type="SUPFAM" id="SSF53335">
    <property type="entry name" value="S-adenosyl-L-methionine-dependent methyltransferases"/>
    <property type="match status" value="1"/>
</dbReference>
<dbReference type="InterPro" id="IPR029063">
    <property type="entry name" value="SAM-dependent_MTases_sf"/>
</dbReference>
<dbReference type="GO" id="GO:0008757">
    <property type="term" value="F:S-adenosylmethionine-dependent methyltransferase activity"/>
    <property type="evidence" value="ECO:0007669"/>
    <property type="project" value="InterPro"/>
</dbReference>
<feature type="domain" description="Methyltransferase type 11" evidence="1">
    <location>
        <begin position="47"/>
        <end position="145"/>
    </location>
</feature>
<proteinExistence type="predicted"/>
<organism evidence="2 3">
    <name type="scientific">Chitinophaga agrisoli</name>
    <dbReference type="NCBI Taxonomy" id="2607653"/>
    <lineage>
        <taxon>Bacteria</taxon>
        <taxon>Pseudomonadati</taxon>
        <taxon>Bacteroidota</taxon>
        <taxon>Chitinophagia</taxon>
        <taxon>Chitinophagales</taxon>
        <taxon>Chitinophagaceae</taxon>
        <taxon>Chitinophaga</taxon>
    </lineage>
</organism>
<reference evidence="2 3" key="1">
    <citation type="submission" date="2019-09" db="EMBL/GenBank/DDBJ databases">
        <title>Chitinophaga ginsengihumi sp. nov., isolated from soil of ginseng rhizosphere.</title>
        <authorList>
            <person name="Lee J."/>
        </authorList>
    </citation>
    <scope>NUCLEOTIDE SEQUENCE [LARGE SCALE GENOMIC DNA]</scope>
    <source>
        <strain evidence="2 3">BN140078</strain>
    </source>
</reference>
<dbReference type="CDD" id="cd02440">
    <property type="entry name" value="AdoMet_MTases"/>
    <property type="match status" value="1"/>
</dbReference>
<dbReference type="RefSeq" id="WP_149838215.1">
    <property type="nucleotide sequence ID" value="NZ_VUOC01000002.1"/>
</dbReference>
<comment type="caution">
    <text evidence="2">The sequence shown here is derived from an EMBL/GenBank/DDBJ whole genome shotgun (WGS) entry which is preliminary data.</text>
</comment>
<evidence type="ECO:0000313" key="2">
    <source>
        <dbReference type="EMBL" id="KAA2243339.1"/>
    </source>
</evidence>
<dbReference type="Pfam" id="PF08241">
    <property type="entry name" value="Methyltransf_11"/>
    <property type="match status" value="1"/>
</dbReference>
<dbReference type="GO" id="GO:0032259">
    <property type="term" value="P:methylation"/>
    <property type="evidence" value="ECO:0007669"/>
    <property type="project" value="UniProtKB-KW"/>
</dbReference>
<sequence>MHKDTILKFYAGGMEKDRLEQPDFLLEGLRTKQIISRYLTSRPLNILDIGGGTGVYSFWLKQLGHNVHLVDLSPEHIAWASEYAHKHNVQLDSCSVGDATHLDLEKDQFDIVLLLGPLYHLTERQDRIKALIEAKRVLKKGGVLLAAVISRYASLFDGFRHDLIQDDEFEKLVIQDLKTGIHVNTTDNPQYFTTASFHTPAEIKQEIADSGLDLVSLTAIESVGWMIGDLEQKIGDQRYNDKVQRLIALIESNEDLIALSPHIMAVTTKH</sequence>
<dbReference type="PANTHER" id="PTHR43591:SF110">
    <property type="entry name" value="RHODANESE DOMAIN-CONTAINING PROTEIN"/>
    <property type="match status" value="1"/>
</dbReference>
<dbReference type="Proteomes" id="UP000324611">
    <property type="component" value="Unassembled WGS sequence"/>
</dbReference>
<keyword evidence="2" id="KW-0489">Methyltransferase</keyword>
<evidence type="ECO:0000259" key="1">
    <source>
        <dbReference type="Pfam" id="PF08241"/>
    </source>
</evidence>
<dbReference type="Gene3D" id="3.40.50.150">
    <property type="entry name" value="Vaccinia Virus protein VP39"/>
    <property type="match status" value="1"/>
</dbReference>
<dbReference type="AlphaFoldDB" id="A0A5B2VZ87"/>
<dbReference type="EMBL" id="VUOC01000002">
    <property type="protein sequence ID" value="KAA2243339.1"/>
    <property type="molecule type" value="Genomic_DNA"/>
</dbReference>
<dbReference type="PANTHER" id="PTHR43591">
    <property type="entry name" value="METHYLTRANSFERASE"/>
    <property type="match status" value="1"/>
</dbReference>
<dbReference type="InterPro" id="IPR013216">
    <property type="entry name" value="Methyltransf_11"/>
</dbReference>
<protein>
    <submittedName>
        <fullName evidence="2">Class I SAM-dependent methyltransferase</fullName>
    </submittedName>
</protein>
<reference evidence="2 3" key="2">
    <citation type="submission" date="2019-09" db="EMBL/GenBank/DDBJ databases">
        <authorList>
            <person name="Jin C."/>
        </authorList>
    </citation>
    <scope>NUCLEOTIDE SEQUENCE [LARGE SCALE GENOMIC DNA]</scope>
    <source>
        <strain evidence="2 3">BN140078</strain>
    </source>
</reference>
<evidence type="ECO:0000313" key="3">
    <source>
        <dbReference type="Proteomes" id="UP000324611"/>
    </source>
</evidence>
<keyword evidence="2" id="KW-0808">Transferase</keyword>
<keyword evidence="3" id="KW-1185">Reference proteome</keyword>